<evidence type="ECO:0000313" key="1">
    <source>
        <dbReference type="EMBL" id="GFA71658.1"/>
    </source>
</evidence>
<gene>
    <name evidence="1" type="ORF">Tci_643630</name>
    <name evidence="2" type="ORF">Tci_658453</name>
</gene>
<comment type="caution">
    <text evidence="1">The sequence shown here is derived from an EMBL/GenBank/DDBJ whole genome shotgun (WGS) entry which is preliminary data.</text>
</comment>
<sequence length="149" mass="17447">LQGSSCFLKIDIRLRCFQMKMKEWRKTLLRRRFGVSIALSPQRVEGHAEHLWVGSKLFGKERKSCKYFVAARKERPWRHRRLSVGDNVKLLVAMHHDVWCVDIERTKNFAVYSPDSELGLDCVLMQKWQCDCEDGVDELKEAPGTKHSE</sequence>
<dbReference type="EMBL" id="BKCJ010503069">
    <property type="protein sequence ID" value="GFA86481.1"/>
    <property type="molecule type" value="Genomic_DNA"/>
</dbReference>
<organism evidence="1">
    <name type="scientific">Tanacetum cinerariifolium</name>
    <name type="common">Dalmatian daisy</name>
    <name type="synonym">Chrysanthemum cinerariifolium</name>
    <dbReference type="NCBI Taxonomy" id="118510"/>
    <lineage>
        <taxon>Eukaryota</taxon>
        <taxon>Viridiplantae</taxon>
        <taxon>Streptophyta</taxon>
        <taxon>Embryophyta</taxon>
        <taxon>Tracheophyta</taxon>
        <taxon>Spermatophyta</taxon>
        <taxon>Magnoliopsida</taxon>
        <taxon>eudicotyledons</taxon>
        <taxon>Gunneridae</taxon>
        <taxon>Pentapetalae</taxon>
        <taxon>asterids</taxon>
        <taxon>campanulids</taxon>
        <taxon>Asterales</taxon>
        <taxon>Asteraceae</taxon>
        <taxon>Asteroideae</taxon>
        <taxon>Anthemideae</taxon>
        <taxon>Anthemidinae</taxon>
        <taxon>Tanacetum</taxon>
    </lineage>
</organism>
<evidence type="ECO:0000313" key="2">
    <source>
        <dbReference type="EMBL" id="GFA86481.1"/>
    </source>
</evidence>
<dbReference type="AlphaFoldDB" id="A0A699K2T8"/>
<protein>
    <submittedName>
        <fullName evidence="1">Uncharacterized protein</fullName>
    </submittedName>
</protein>
<reference evidence="1" key="1">
    <citation type="journal article" date="2019" name="Sci. Rep.">
        <title>Draft genome of Tanacetum cinerariifolium, the natural source of mosquito coil.</title>
        <authorList>
            <person name="Yamashiro T."/>
            <person name="Shiraishi A."/>
            <person name="Satake H."/>
            <person name="Nakayama K."/>
        </authorList>
    </citation>
    <scope>NUCLEOTIDE SEQUENCE</scope>
</reference>
<feature type="non-terminal residue" evidence="1">
    <location>
        <position position="1"/>
    </location>
</feature>
<accession>A0A699K2T8</accession>
<name>A0A699K2T8_TANCI</name>
<dbReference type="EMBL" id="BKCJ010474442">
    <property type="protein sequence ID" value="GFA71658.1"/>
    <property type="molecule type" value="Genomic_DNA"/>
</dbReference>
<proteinExistence type="predicted"/>